<reference evidence="3" key="2">
    <citation type="journal article" date="2011" name="Microb. Ecol.">
        <title>Taxonomic and Functional Metagenomic Profiling of the Microbial Community in the Anoxic Sediment of a Sub-saline Shallow Lake (Laguna de Carrizo, Central Spain).</title>
        <authorList>
            <person name="Ferrer M."/>
            <person name="Guazzaroni M.E."/>
            <person name="Richter M."/>
            <person name="Garcia-Salamanca A."/>
            <person name="Yarza P."/>
            <person name="Suarez-Suarez A."/>
            <person name="Solano J."/>
            <person name="Alcaide M."/>
            <person name="van Dillewijn P."/>
            <person name="Molina-Henares M.A."/>
            <person name="Lopez-Cortes N."/>
            <person name="Al-Ramahi Y."/>
            <person name="Guerrero C."/>
            <person name="Acosta A."/>
            <person name="de Eugenio L.I."/>
            <person name="Martinez V."/>
            <person name="Marques S."/>
            <person name="Rojo F."/>
            <person name="Santero E."/>
            <person name="Genilloud O."/>
            <person name="Perez-Perez J."/>
            <person name="Rossello-Mora R."/>
            <person name="Ramos J.L."/>
        </authorList>
    </citation>
    <scope>NUCLEOTIDE SEQUENCE</scope>
</reference>
<dbReference type="SUPFAM" id="SSF48452">
    <property type="entry name" value="TPR-like"/>
    <property type="match status" value="2"/>
</dbReference>
<dbReference type="EMBL" id="ADZX01000437">
    <property type="protein sequence ID" value="EFK96608.1"/>
    <property type="molecule type" value="Genomic_DNA"/>
</dbReference>
<dbReference type="InterPro" id="IPR019734">
    <property type="entry name" value="TPR_rpt"/>
</dbReference>
<gene>
    <name evidence="3" type="ORF">LDC_1364</name>
</gene>
<dbReference type="PROSITE" id="PS50293">
    <property type="entry name" value="TPR_REGION"/>
    <property type="match status" value="1"/>
</dbReference>
<organism evidence="3">
    <name type="scientific">sediment metagenome</name>
    <dbReference type="NCBI Taxonomy" id="749907"/>
    <lineage>
        <taxon>unclassified sequences</taxon>
        <taxon>metagenomes</taxon>
        <taxon>ecological metagenomes</taxon>
    </lineage>
</organism>
<keyword evidence="2" id="KW-0802">TPR repeat</keyword>
<protein>
    <submittedName>
        <fullName evidence="3">TPR repeat protein</fullName>
    </submittedName>
</protein>
<evidence type="ECO:0000256" key="1">
    <source>
        <dbReference type="ARBA" id="ARBA00022737"/>
    </source>
</evidence>
<evidence type="ECO:0000313" key="3">
    <source>
        <dbReference type="EMBL" id="EFK96608.1"/>
    </source>
</evidence>
<dbReference type="InterPro" id="IPR050498">
    <property type="entry name" value="Ycf3"/>
</dbReference>
<evidence type="ECO:0000256" key="2">
    <source>
        <dbReference type="ARBA" id="ARBA00022803"/>
    </source>
</evidence>
<dbReference type="AlphaFoldDB" id="D9PIK6"/>
<comment type="caution">
    <text evidence="3">The sequence shown here is derived from an EMBL/GenBank/DDBJ whole genome shotgun (WGS) entry which is preliminary data.</text>
</comment>
<dbReference type="Pfam" id="PF13424">
    <property type="entry name" value="TPR_12"/>
    <property type="match status" value="1"/>
</dbReference>
<name>D9PIK6_9ZZZZ</name>
<dbReference type="PANTHER" id="PTHR44858">
    <property type="entry name" value="TETRATRICOPEPTIDE REPEAT PROTEIN 6"/>
    <property type="match status" value="1"/>
</dbReference>
<keyword evidence="1" id="KW-0677">Repeat</keyword>
<proteinExistence type="predicted"/>
<dbReference type="InterPro" id="IPR011990">
    <property type="entry name" value="TPR-like_helical_dom_sf"/>
</dbReference>
<dbReference type="Pfam" id="PF13432">
    <property type="entry name" value="TPR_16"/>
    <property type="match status" value="1"/>
</dbReference>
<reference evidence="3" key="1">
    <citation type="submission" date="2010-07" db="EMBL/GenBank/DDBJ databases">
        <authorList>
            <consortium name="CONSOLIDER consortium CSD2007-00005"/>
            <person name="Guazzaroni M.-E."/>
            <person name="Richter M."/>
            <person name="Garcia-Salamanca A."/>
            <person name="Yarza P."/>
            <person name="Ferrer M."/>
        </authorList>
    </citation>
    <scope>NUCLEOTIDE SEQUENCE</scope>
</reference>
<dbReference type="SMART" id="SM00028">
    <property type="entry name" value="TPR"/>
    <property type="match status" value="5"/>
</dbReference>
<dbReference type="PROSITE" id="PS50005">
    <property type="entry name" value="TPR"/>
    <property type="match status" value="3"/>
</dbReference>
<dbReference type="Gene3D" id="1.25.40.10">
    <property type="entry name" value="Tetratricopeptide repeat domain"/>
    <property type="match status" value="3"/>
</dbReference>
<sequence>MKKNIVITLIYLGSISVGTVFAQTAQDYLEAGKLAYDKMLETSKTTSLSLQNIGIDDVLTLFNKTIELDINSASAYYYRGLTYTLLVQPAKAISDFNTALKLNPLNADTYLGRGMAHERAGKFADAVADYDKAISINPRLVQAYIKRGAAYGILQKPHAMAIADFTAAIKINTYLSEPYRRRAMVYFAQKDYQNALADFNKSISIDEYPVDNRLFPFNDYYYRAQALCELGHFEEAIADYTKALGSIYARFEYKIYALRAYAYYKAKDYDAAWSDVDKYQQSGRVVARDFLDKLRHESGRDK</sequence>
<dbReference type="PANTHER" id="PTHR44858:SF1">
    <property type="entry name" value="UDP-N-ACETYLGLUCOSAMINE--PEPTIDE N-ACETYLGLUCOSAMINYLTRANSFERASE SPINDLY-RELATED"/>
    <property type="match status" value="1"/>
</dbReference>
<accession>D9PIK6</accession>